<dbReference type="OrthoDB" id="1435597at2759"/>
<accession>A0A843WUI8</accession>
<comment type="caution">
    <text evidence="2">The sequence shown here is derived from an EMBL/GenBank/DDBJ whole genome shotgun (WGS) entry which is preliminary data.</text>
</comment>
<evidence type="ECO:0000313" key="2">
    <source>
        <dbReference type="EMBL" id="MQM08901.1"/>
    </source>
</evidence>
<dbReference type="GO" id="GO:0003700">
    <property type="term" value="F:DNA-binding transcription factor activity"/>
    <property type="evidence" value="ECO:0007669"/>
    <property type="project" value="TreeGrafter"/>
</dbReference>
<gene>
    <name evidence="2" type="ORF">Taro_041755</name>
</gene>
<feature type="compositionally biased region" description="Polar residues" evidence="1">
    <location>
        <begin position="169"/>
        <end position="178"/>
    </location>
</feature>
<protein>
    <submittedName>
        <fullName evidence="2">Uncharacterized protein</fullName>
    </submittedName>
</protein>
<evidence type="ECO:0000313" key="3">
    <source>
        <dbReference type="Proteomes" id="UP000652761"/>
    </source>
</evidence>
<feature type="region of interest" description="Disordered" evidence="1">
    <location>
        <begin position="1"/>
        <end position="55"/>
    </location>
</feature>
<feature type="region of interest" description="Disordered" evidence="1">
    <location>
        <begin position="128"/>
        <end position="180"/>
    </location>
</feature>
<dbReference type="EMBL" id="NMUH01004234">
    <property type="protein sequence ID" value="MQM08901.1"/>
    <property type="molecule type" value="Genomic_DNA"/>
</dbReference>
<dbReference type="PANTHER" id="PTHR13690">
    <property type="entry name" value="TRANSCRIPTION FACTOR POSF21-RELATED"/>
    <property type="match status" value="1"/>
</dbReference>
<reference evidence="2" key="1">
    <citation type="submission" date="2017-07" db="EMBL/GenBank/DDBJ databases">
        <title>Taro Niue Genome Assembly and Annotation.</title>
        <authorList>
            <person name="Atibalentja N."/>
            <person name="Keating K."/>
            <person name="Fields C.J."/>
        </authorList>
    </citation>
    <scope>NUCLEOTIDE SEQUENCE</scope>
    <source>
        <strain evidence="2">Niue_2</strain>
        <tissue evidence="2">Leaf</tissue>
    </source>
</reference>
<keyword evidence="3" id="KW-1185">Reference proteome</keyword>
<name>A0A843WUI8_COLES</name>
<proteinExistence type="predicted"/>
<evidence type="ECO:0000256" key="1">
    <source>
        <dbReference type="SAM" id="MobiDB-lite"/>
    </source>
</evidence>
<dbReference type="GO" id="GO:0005634">
    <property type="term" value="C:nucleus"/>
    <property type="evidence" value="ECO:0007669"/>
    <property type="project" value="TreeGrafter"/>
</dbReference>
<dbReference type="PROSITE" id="PS51257">
    <property type="entry name" value="PROKAR_LIPOPROTEIN"/>
    <property type="match status" value="1"/>
</dbReference>
<dbReference type="AlphaFoldDB" id="A0A843WUI8"/>
<dbReference type="Proteomes" id="UP000652761">
    <property type="component" value="Unassembled WGS sequence"/>
</dbReference>
<organism evidence="2 3">
    <name type="scientific">Colocasia esculenta</name>
    <name type="common">Wild taro</name>
    <name type="synonym">Arum esculentum</name>
    <dbReference type="NCBI Taxonomy" id="4460"/>
    <lineage>
        <taxon>Eukaryota</taxon>
        <taxon>Viridiplantae</taxon>
        <taxon>Streptophyta</taxon>
        <taxon>Embryophyta</taxon>
        <taxon>Tracheophyta</taxon>
        <taxon>Spermatophyta</taxon>
        <taxon>Magnoliopsida</taxon>
        <taxon>Liliopsida</taxon>
        <taxon>Araceae</taxon>
        <taxon>Aroideae</taxon>
        <taxon>Colocasieae</taxon>
        <taxon>Colocasia</taxon>
    </lineage>
</organism>
<sequence>MEKEKPPGHGSGSGLPPPSARYAPLGGSASGGGCFPVKAETSPCPSPAPGEHDSARFSHDISRMSEFPMRNPGHRRAHSEILGLPDDISFDHDLGVVGSADGPLLSDETEEDLFSMYIDTEKFGSSSEASGSFSLQGGESSGTAPAAAGQAGNVGSCSDERPRIRHQHSQSMDGTSSIKPELLTSGAEGNLLADAKKAISSTKLADLALMDPKRAKRLVYFLFGFVK</sequence>
<dbReference type="PANTHER" id="PTHR13690:SF124">
    <property type="entry name" value="TRANSCRIPTION FACTOR RF2A"/>
    <property type="match status" value="1"/>
</dbReference>